<accession>A0AAQ3RFT2</accession>
<feature type="region of interest" description="Disordered" evidence="6">
    <location>
        <begin position="802"/>
        <end position="826"/>
    </location>
</feature>
<dbReference type="CDD" id="cd16649">
    <property type="entry name" value="mRING-HC-C3HC5_CGRF1-like"/>
    <property type="match status" value="1"/>
</dbReference>
<evidence type="ECO:0000256" key="6">
    <source>
        <dbReference type="SAM" id="MobiDB-lite"/>
    </source>
</evidence>
<dbReference type="PANTHER" id="PTHR42647:SF10">
    <property type="entry name" value="F2G19.2"/>
    <property type="match status" value="1"/>
</dbReference>
<dbReference type="InterPro" id="IPR001841">
    <property type="entry name" value="Znf_RING"/>
</dbReference>
<dbReference type="FunFam" id="1.10.1170.10:FF:000002">
    <property type="entry name" value="Baculoviral IAP repeat containing 7"/>
    <property type="match status" value="1"/>
</dbReference>
<dbReference type="InterPro" id="IPR046796">
    <property type="entry name" value="Transposase_32_dom"/>
</dbReference>
<dbReference type="AlphaFoldDB" id="A0AAQ3RFT2"/>
<dbReference type="Pfam" id="PF13920">
    <property type="entry name" value="zf-C3HC4_3"/>
    <property type="match status" value="1"/>
</dbReference>
<protein>
    <recommendedName>
        <fullName evidence="7">RING-type domain-containing protein</fullName>
    </recommendedName>
</protein>
<evidence type="ECO:0000256" key="5">
    <source>
        <dbReference type="SAM" id="Coils"/>
    </source>
</evidence>
<sequence length="1070" mass="121819">MAFPQHHFQRHYQTQQQQPQTKPFRNLQAIDGQIPQQVAFYNPTDLQDQSQHPPYIPPFHVVGFAPGPVPPADGSDGGVDLQLQWNYGLEPERKRLKEQDFLENNSQISSVDFLQPRSVSTGLGLSLDNTRLTSTGDSALLSLIGDDIERELQQQDVEIDRFLKVQGERLRQSILEKVQATQLQSVSLIEDKVLQKLREKEAEVESINKRNMELEDRMEQLTVEAGSWQQRARYNENMIAALKFNLQQAYVQSRDSKEGCGDSEVDDTASCCNGRTLDFHLLSKENTDMKEMMTCKACRVNEVTMVLLPCKHLCLCKDCESKLSFCPLCQSSKFISMEVYMYTQNFSSVISLTEGQFETPLEEVEAMLLYLKSLSPLPLALHFPSSYFLSSLLPLTRFKMDPPTGPRWKKRKISKSQGIPSFDSHRFLTEDHQQWYAVVENRNLLPERKVVLQTGEHEEFQQELQRRKWIKLTKYAAHSNVAVVKEFYANAMLLKAGDPTFKSFVRGKEISYSGQVINRFLGTELNLGPSGCQYVEWCNKKKDYLKVAEKLCKRGADYVTSAAGHKRRILRGDLVPLAQIWTSFLHSNISPCSHTSDITERRSQMVYAIMAGLSMDVGAIIAQEIHLTANSGSTGQLSFPSLITELCRRAGVDVSEPPFQKPRQPINAQFILKNCMGSETRAPLVRAAPPAVPGSIPHRLELLEIDQQLIHQKLDALYRSQVLMMSSIRSLIPRISQDTFHFPSAEEFDSNVAWPKQPEKQDSTEETDEHAVEKEVDEPAEEEGVRMLLMLRKKRSSLETRFVADPSTPPPSQSEDQSQLSTQPKCRRATRLKDLTISRSADQRLPIQFDMNTGKVFGDNRARFTSFVALLGRSKVSILIDDWDHVPEEVKNQIWQTIMLTYDVPNTVLLRTKWISYAGQRWRGFKSDLTSRYIYGKLSHKNPCEIYEFLDEEMWQAFRDKRLDPTFQKELFPELRDEILSEIKSEIASLGLAVQGPPKGAPTIVASTNESCPLPEESEDGIDVPVDCELYVDDPSGHLVALDICIHSGEFLRFQQPKFVYDIFLQVADV</sequence>
<organism evidence="8 9">
    <name type="scientific">Vigna mungo</name>
    <name type="common">Black gram</name>
    <name type="synonym">Phaseolus mungo</name>
    <dbReference type="NCBI Taxonomy" id="3915"/>
    <lineage>
        <taxon>Eukaryota</taxon>
        <taxon>Viridiplantae</taxon>
        <taxon>Streptophyta</taxon>
        <taxon>Embryophyta</taxon>
        <taxon>Tracheophyta</taxon>
        <taxon>Spermatophyta</taxon>
        <taxon>Magnoliopsida</taxon>
        <taxon>eudicotyledons</taxon>
        <taxon>Gunneridae</taxon>
        <taxon>Pentapetalae</taxon>
        <taxon>rosids</taxon>
        <taxon>fabids</taxon>
        <taxon>Fabales</taxon>
        <taxon>Fabaceae</taxon>
        <taxon>Papilionoideae</taxon>
        <taxon>50 kb inversion clade</taxon>
        <taxon>NPAAA clade</taxon>
        <taxon>indigoferoid/millettioid clade</taxon>
        <taxon>Phaseoleae</taxon>
        <taxon>Vigna</taxon>
    </lineage>
</organism>
<dbReference type="PROSITE" id="PS50089">
    <property type="entry name" value="ZF_RING_2"/>
    <property type="match status" value="1"/>
</dbReference>
<feature type="region of interest" description="Disordered" evidence="6">
    <location>
        <begin position="750"/>
        <end position="784"/>
    </location>
</feature>
<name>A0AAQ3RFT2_VIGMU</name>
<dbReference type="Pfam" id="PF20167">
    <property type="entry name" value="Transposase_32"/>
    <property type="match status" value="1"/>
</dbReference>
<keyword evidence="1" id="KW-0479">Metal-binding</keyword>
<keyword evidence="9" id="KW-1185">Reference proteome</keyword>
<proteinExistence type="predicted"/>
<dbReference type="Proteomes" id="UP001374535">
    <property type="component" value="Chromosome 11"/>
</dbReference>
<feature type="compositionally biased region" description="Basic and acidic residues" evidence="6">
    <location>
        <begin position="757"/>
        <end position="774"/>
    </location>
</feature>
<evidence type="ECO:0000259" key="7">
    <source>
        <dbReference type="PROSITE" id="PS50089"/>
    </source>
</evidence>
<feature type="region of interest" description="Disordered" evidence="6">
    <location>
        <begin position="1"/>
        <end position="22"/>
    </location>
</feature>
<evidence type="ECO:0000256" key="3">
    <source>
        <dbReference type="ARBA" id="ARBA00022833"/>
    </source>
</evidence>
<feature type="domain" description="RING-type" evidence="7">
    <location>
        <begin position="295"/>
        <end position="330"/>
    </location>
</feature>
<keyword evidence="2 4" id="KW-0863">Zinc-finger</keyword>
<reference evidence="8 9" key="1">
    <citation type="journal article" date="2023" name="Life. Sci Alliance">
        <title>Evolutionary insights into 3D genome organization and epigenetic landscape of Vigna mungo.</title>
        <authorList>
            <person name="Junaid A."/>
            <person name="Singh B."/>
            <person name="Bhatia S."/>
        </authorList>
    </citation>
    <scope>NUCLEOTIDE SEQUENCE [LARGE SCALE GENOMIC DNA]</scope>
    <source>
        <strain evidence="8">Urdbean</strain>
    </source>
</reference>
<evidence type="ECO:0000313" key="9">
    <source>
        <dbReference type="Proteomes" id="UP001374535"/>
    </source>
</evidence>
<feature type="compositionally biased region" description="Polar residues" evidence="6">
    <location>
        <begin position="813"/>
        <end position="824"/>
    </location>
</feature>
<keyword evidence="5" id="KW-0175">Coiled coil</keyword>
<dbReference type="EMBL" id="CP144690">
    <property type="protein sequence ID" value="WVY91303.1"/>
    <property type="molecule type" value="Genomic_DNA"/>
</dbReference>
<dbReference type="PANTHER" id="PTHR42647">
    <property type="entry name" value="SBP (S-RIBONUCLEASE BINDING PROTEIN) FAMILY PROTEIN"/>
    <property type="match status" value="1"/>
</dbReference>
<feature type="compositionally biased region" description="Low complexity" evidence="6">
    <location>
        <begin position="11"/>
        <end position="20"/>
    </location>
</feature>
<dbReference type="FunFam" id="3.30.40.10:FF:000239">
    <property type="entry name" value="probable BOI-related E3 ubiquitin-protein ligase 2"/>
    <property type="match status" value="1"/>
</dbReference>
<dbReference type="Gene3D" id="3.30.40.10">
    <property type="entry name" value="Zinc/RING finger domain, C3HC4 (zinc finger)"/>
    <property type="match status" value="1"/>
</dbReference>
<dbReference type="GO" id="GO:0004842">
    <property type="term" value="F:ubiquitin-protein transferase activity"/>
    <property type="evidence" value="ECO:0007669"/>
    <property type="project" value="TreeGrafter"/>
</dbReference>
<dbReference type="GO" id="GO:0008270">
    <property type="term" value="F:zinc ion binding"/>
    <property type="evidence" value="ECO:0007669"/>
    <property type="project" value="UniProtKB-KW"/>
</dbReference>
<evidence type="ECO:0000256" key="4">
    <source>
        <dbReference type="PROSITE-ProRule" id="PRU00175"/>
    </source>
</evidence>
<keyword evidence="3" id="KW-0862">Zinc</keyword>
<gene>
    <name evidence="8" type="ORF">V8G54_036817</name>
</gene>
<evidence type="ECO:0000313" key="8">
    <source>
        <dbReference type="EMBL" id="WVY91303.1"/>
    </source>
</evidence>
<evidence type="ECO:0000256" key="1">
    <source>
        <dbReference type="ARBA" id="ARBA00022723"/>
    </source>
</evidence>
<dbReference type="InterPro" id="IPR013083">
    <property type="entry name" value="Znf_RING/FYVE/PHD"/>
</dbReference>
<feature type="coiled-coil region" evidence="5">
    <location>
        <begin position="190"/>
        <end position="231"/>
    </location>
</feature>
<evidence type="ECO:0000256" key="2">
    <source>
        <dbReference type="ARBA" id="ARBA00022771"/>
    </source>
</evidence>